<dbReference type="EC" id="6.2.1.64" evidence="8 11"/>
<dbReference type="FunFam" id="1.10.10.520:FF:000001">
    <property type="entry name" value="NEDD8-activating enzyme E1 catalytic subunit"/>
    <property type="match status" value="1"/>
</dbReference>
<evidence type="ECO:0000256" key="8">
    <source>
        <dbReference type="ARBA" id="ARBA00023624"/>
    </source>
</evidence>
<dbReference type="InterPro" id="IPR030468">
    <property type="entry name" value="Uba3_N"/>
</dbReference>
<feature type="domain" description="E2 binding" evidence="12">
    <location>
        <begin position="344"/>
        <end position="427"/>
    </location>
</feature>
<evidence type="ECO:0000256" key="9">
    <source>
        <dbReference type="ARBA" id="ARBA00024626"/>
    </source>
</evidence>
<evidence type="ECO:0000256" key="11">
    <source>
        <dbReference type="RuleBase" id="RU368009"/>
    </source>
</evidence>
<dbReference type="AlphaFoldDB" id="A0A9P7RZF3"/>
<dbReference type="GO" id="GO:0005737">
    <property type="term" value="C:cytoplasm"/>
    <property type="evidence" value="ECO:0007669"/>
    <property type="project" value="TreeGrafter"/>
</dbReference>
<dbReference type="Proteomes" id="UP001049176">
    <property type="component" value="Chromosome 5"/>
</dbReference>
<evidence type="ECO:0000259" key="12">
    <source>
        <dbReference type="SMART" id="SM01181"/>
    </source>
</evidence>
<dbReference type="FunFam" id="3.10.290.20:FF:000003">
    <property type="entry name" value="Ubiquitin-activating enzyme E1 C"/>
    <property type="match status" value="1"/>
</dbReference>
<dbReference type="OrthoDB" id="10255449at2759"/>
<dbReference type="Gene3D" id="3.40.50.720">
    <property type="entry name" value="NAD(P)-binding Rossmann-like Domain"/>
    <property type="match status" value="1"/>
</dbReference>
<comment type="function">
    <text evidence="11">Catalytic subunit of the dimeric E1 enzyme, which activates NEDD8.</text>
</comment>
<comment type="caution">
    <text evidence="13">The sequence shown here is derived from an EMBL/GenBank/DDBJ whole genome shotgun (WGS) entry which is preliminary data.</text>
</comment>
<dbReference type="GeneID" id="66078001"/>
<evidence type="ECO:0000313" key="13">
    <source>
        <dbReference type="EMBL" id="KAG7092579.1"/>
    </source>
</evidence>
<dbReference type="InterPro" id="IPR000594">
    <property type="entry name" value="ThiF_NAD_FAD-bd"/>
</dbReference>
<dbReference type="PANTHER" id="PTHR10953:SF6">
    <property type="entry name" value="NEDD8-ACTIVATING ENZYME E1 CATALYTIC SUBUNIT"/>
    <property type="match status" value="1"/>
</dbReference>
<gene>
    <name evidence="13" type="ORF">E1B28_008925</name>
</gene>
<accession>A0A9P7RZF3</accession>
<dbReference type="KEGG" id="more:E1B28_008925"/>
<dbReference type="GO" id="GO:0045116">
    <property type="term" value="P:protein neddylation"/>
    <property type="evidence" value="ECO:0007669"/>
    <property type="project" value="UniProtKB-UniRule"/>
</dbReference>
<dbReference type="GO" id="GO:0019781">
    <property type="term" value="F:NEDD8 activating enzyme activity"/>
    <property type="evidence" value="ECO:0007669"/>
    <property type="project" value="UniProtKB-UniRule"/>
</dbReference>
<name>A0A9P7RZF3_9AGAR</name>
<evidence type="ECO:0000256" key="2">
    <source>
        <dbReference type="ARBA" id="ARBA00006310"/>
    </source>
</evidence>
<dbReference type="Gene3D" id="1.10.10.520">
    <property type="entry name" value="Ubiquitin activating enzymes (Uba3). Chain: B, domain 2"/>
    <property type="match status" value="1"/>
</dbReference>
<proteinExistence type="inferred from homology"/>
<dbReference type="InterPro" id="IPR045886">
    <property type="entry name" value="ThiF/MoeB/HesA"/>
</dbReference>
<evidence type="ECO:0000256" key="5">
    <source>
        <dbReference type="ARBA" id="ARBA00022741"/>
    </source>
</evidence>
<dbReference type="InterPro" id="IPR035985">
    <property type="entry name" value="Ubiquitin-activating_enz"/>
</dbReference>
<evidence type="ECO:0000256" key="10">
    <source>
        <dbReference type="PROSITE-ProRule" id="PRU10132"/>
    </source>
</evidence>
<dbReference type="CDD" id="cd01488">
    <property type="entry name" value="Uba3_RUB"/>
    <property type="match status" value="1"/>
</dbReference>
<evidence type="ECO:0000256" key="3">
    <source>
        <dbReference type="ARBA" id="ARBA00015203"/>
    </source>
</evidence>
<sequence>MADSNAVVQDWEGRYYHIDQILDTPGPRTDEAFMAGDGVKNFLRHEAKILVIGAGGLGCEILANLALTGFKDIHVIDMDTIDISNLNRQFLFRQKDVGKPKATVAAEFIMNRVPGVKVTPYFGKIQDKGDDYYLQFHLIICGLDSVEARRWINATLVNLVDPENPESLKPLIDGGTEGFKGQARVILPTITSCYECSLDMLNKPTAFPICTIANTPRLPEHCIEWASVLEWPRVHGDKKMDTDDPEHIGWLYNTAAARAKEFKIEGVTWSLTQGVVKNIIPAIASTNAIIAASCCNEAFKIATSSAAYLNNYFMLIGTEGIYSYTFEHEKRNDCPVCGGEALDMTVNFDTTVEQLMEMLMDNQSIQIKKPSLSTPTRQLYLQGPPQVEEATRPNLEKKLSDLVPEDEEINVTSTTIPLRLTLRIHYA</sequence>
<organism evidence="13 14">
    <name type="scientific">Marasmius oreades</name>
    <name type="common">fairy-ring Marasmius</name>
    <dbReference type="NCBI Taxonomy" id="181124"/>
    <lineage>
        <taxon>Eukaryota</taxon>
        <taxon>Fungi</taxon>
        <taxon>Dikarya</taxon>
        <taxon>Basidiomycota</taxon>
        <taxon>Agaricomycotina</taxon>
        <taxon>Agaricomycetes</taxon>
        <taxon>Agaricomycetidae</taxon>
        <taxon>Agaricales</taxon>
        <taxon>Marasmiineae</taxon>
        <taxon>Marasmiaceae</taxon>
        <taxon>Marasmius</taxon>
    </lineage>
</organism>
<dbReference type="Pfam" id="PF00899">
    <property type="entry name" value="ThiF"/>
    <property type="match status" value="1"/>
</dbReference>
<evidence type="ECO:0000256" key="7">
    <source>
        <dbReference type="ARBA" id="ARBA00022840"/>
    </source>
</evidence>
<evidence type="ECO:0000313" key="14">
    <source>
        <dbReference type="Proteomes" id="UP001049176"/>
    </source>
</evidence>
<evidence type="ECO:0000256" key="1">
    <source>
        <dbReference type="ARBA" id="ARBA00005032"/>
    </source>
</evidence>
<dbReference type="PROSITE" id="PS00865">
    <property type="entry name" value="UBIQUITIN_ACTIVAT_2"/>
    <property type="match status" value="1"/>
</dbReference>
<comment type="similarity">
    <text evidence="2 11">Belongs to the ubiquitin-activating E1 family. UBA3 subfamily.</text>
</comment>
<dbReference type="InterPro" id="IPR014929">
    <property type="entry name" value="E2-binding"/>
</dbReference>
<dbReference type="GO" id="GO:0005634">
    <property type="term" value="C:nucleus"/>
    <property type="evidence" value="ECO:0007669"/>
    <property type="project" value="TreeGrafter"/>
</dbReference>
<dbReference type="GO" id="GO:0005524">
    <property type="term" value="F:ATP binding"/>
    <property type="evidence" value="ECO:0007669"/>
    <property type="project" value="UniProtKB-UniRule"/>
</dbReference>
<evidence type="ECO:0000256" key="4">
    <source>
        <dbReference type="ARBA" id="ARBA00022598"/>
    </source>
</evidence>
<comment type="catalytic activity">
    <reaction evidence="9 11">
        <text>ATP + [NEDD8 protein] + [E1 NEDD8-activating enzyme]-L-cysteine = AMP + diphosphate + [E1 NEDD8-activating enzyme]-S-[NEDD8 protein]-yl-L-cysteine.</text>
        <dbReference type="EC" id="6.2.1.64"/>
    </reaction>
</comment>
<dbReference type="PANTHER" id="PTHR10953">
    <property type="entry name" value="UBIQUITIN-ACTIVATING ENZYME E1"/>
    <property type="match status" value="1"/>
</dbReference>
<keyword evidence="14" id="KW-1185">Reference proteome</keyword>
<keyword evidence="4 11" id="KW-0436">Ligase</keyword>
<dbReference type="SUPFAM" id="SSF69572">
    <property type="entry name" value="Activating enzymes of the ubiquitin-like proteins"/>
    <property type="match status" value="1"/>
</dbReference>
<keyword evidence="6 11" id="KW-0833">Ubl conjugation pathway</keyword>
<dbReference type="InterPro" id="IPR033127">
    <property type="entry name" value="UBQ-activ_enz_E1_Cys_AS"/>
</dbReference>
<dbReference type="SMART" id="SM01181">
    <property type="entry name" value="E2_bind"/>
    <property type="match status" value="1"/>
</dbReference>
<keyword evidence="7 11" id="KW-0067">ATP-binding</keyword>
<protein>
    <recommendedName>
        <fullName evidence="3 11">NEDD8-activating enzyme E1 catalytic subunit</fullName>
        <ecNumber evidence="8 11">6.2.1.64</ecNumber>
    </recommendedName>
</protein>
<comment type="pathway">
    <text evidence="1 11">Protein modification; protein neddylation.</text>
</comment>
<dbReference type="Gene3D" id="3.10.290.20">
    <property type="entry name" value="Ubiquitin-like 2 activating enzyme e1b. Chain: B, domain 3"/>
    <property type="match status" value="1"/>
</dbReference>
<keyword evidence="5 11" id="KW-0547">Nucleotide-binding</keyword>
<feature type="active site" description="Glycyl thioester intermediate" evidence="10">
    <location>
        <position position="210"/>
    </location>
</feature>
<reference evidence="13" key="1">
    <citation type="journal article" date="2021" name="Genome Biol. Evol.">
        <title>The assembled and annotated genome of the fairy-ring fungus Marasmius oreades.</title>
        <authorList>
            <person name="Hiltunen M."/>
            <person name="Ament-Velasquez S.L."/>
            <person name="Johannesson H."/>
        </authorList>
    </citation>
    <scope>NUCLEOTIDE SEQUENCE</scope>
    <source>
        <strain evidence="13">03SP1</strain>
    </source>
</reference>
<evidence type="ECO:0000256" key="6">
    <source>
        <dbReference type="ARBA" id="ARBA00022786"/>
    </source>
</evidence>
<dbReference type="InterPro" id="IPR023318">
    <property type="entry name" value="Ub_act_enz_dom_a_sf"/>
</dbReference>
<dbReference type="Pfam" id="PF08825">
    <property type="entry name" value="E2_bind"/>
    <property type="match status" value="1"/>
</dbReference>
<dbReference type="EMBL" id="CM032185">
    <property type="protein sequence ID" value="KAG7092579.1"/>
    <property type="molecule type" value="Genomic_DNA"/>
</dbReference>
<dbReference type="RefSeq" id="XP_043009049.1">
    <property type="nucleotide sequence ID" value="XM_043153764.1"/>
</dbReference>